<evidence type="ECO:0008006" key="3">
    <source>
        <dbReference type="Google" id="ProtNLM"/>
    </source>
</evidence>
<sequence length="214" mass="23965">MQAITDVSLAAYCARKLYYRRRDDSPYPERDERHELAFRYDELRDPATDLRAEPIAVSPTAYRAALGRSGARIDAFDALCNPPKRDVFLTGRQVRGVAHKVVEEPLAPSLVSAGVPPETGVWAPQTVRAVAMAKALAWTRETRVERAYVEYPTHGVVREVPLTARRTGQFRRALRTAASVTGPPARTRDRAKCEPCEYRDECGVRTRSLRSLLG</sequence>
<accession>A0ABD5UAC6</accession>
<organism evidence="1 2">
    <name type="scientific">Halomarina ordinaria</name>
    <dbReference type="NCBI Taxonomy" id="3033939"/>
    <lineage>
        <taxon>Archaea</taxon>
        <taxon>Methanobacteriati</taxon>
        <taxon>Methanobacteriota</taxon>
        <taxon>Stenosarchaea group</taxon>
        <taxon>Halobacteria</taxon>
        <taxon>Halobacteriales</taxon>
        <taxon>Natronomonadaceae</taxon>
        <taxon>Halomarina</taxon>
    </lineage>
</organism>
<protein>
    <recommendedName>
        <fullName evidence="3">Dna2/Cas4 domain-containing protein</fullName>
    </recommendedName>
</protein>
<dbReference type="RefSeq" id="WP_304448994.1">
    <property type="nucleotide sequence ID" value="NZ_JARRAH010000001.1"/>
</dbReference>
<comment type="caution">
    <text evidence="1">The sequence shown here is derived from an EMBL/GenBank/DDBJ whole genome shotgun (WGS) entry which is preliminary data.</text>
</comment>
<dbReference type="Proteomes" id="UP001596406">
    <property type="component" value="Unassembled WGS sequence"/>
</dbReference>
<name>A0ABD5UAC6_9EURY</name>
<evidence type="ECO:0000313" key="2">
    <source>
        <dbReference type="Proteomes" id="UP001596406"/>
    </source>
</evidence>
<reference evidence="1 2" key="1">
    <citation type="journal article" date="2019" name="Int. J. Syst. Evol. Microbiol.">
        <title>The Global Catalogue of Microorganisms (GCM) 10K type strain sequencing project: providing services to taxonomists for standard genome sequencing and annotation.</title>
        <authorList>
            <consortium name="The Broad Institute Genomics Platform"/>
            <consortium name="The Broad Institute Genome Sequencing Center for Infectious Disease"/>
            <person name="Wu L."/>
            <person name="Ma J."/>
        </authorList>
    </citation>
    <scope>NUCLEOTIDE SEQUENCE [LARGE SCALE GENOMIC DNA]</scope>
    <source>
        <strain evidence="1 2">PSRA2</strain>
    </source>
</reference>
<dbReference type="EMBL" id="JBHSXM010000001">
    <property type="protein sequence ID" value="MFC6837329.1"/>
    <property type="molecule type" value="Genomic_DNA"/>
</dbReference>
<gene>
    <name evidence="1" type="ORF">ACFQHK_12515</name>
</gene>
<dbReference type="AlphaFoldDB" id="A0ABD5UAC6"/>
<keyword evidence="2" id="KW-1185">Reference proteome</keyword>
<evidence type="ECO:0000313" key="1">
    <source>
        <dbReference type="EMBL" id="MFC6837329.1"/>
    </source>
</evidence>
<proteinExistence type="predicted"/>